<dbReference type="EC" id="5.2.1.8" evidence="2"/>
<evidence type="ECO:0000256" key="3">
    <source>
        <dbReference type="ARBA" id="ARBA00022729"/>
    </source>
</evidence>
<evidence type="ECO:0000256" key="2">
    <source>
        <dbReference type="ARBA" id="ARBA00013194"/>
    </source>
</evidence>
<dbReference type="InterPro" id="IPR027304">
    <property type="entry name" value="Trigger_fact/SurA_dom_sf"/>
</dbReference>
<feature type="domain" description="PpiC" evidence="6">
    <location>
        <begin position="148"/>
        <end position="251"/>
    </location>
</feature>
<dbReference type="Gene3D" id="3.10.50.40">
    <property type="match status" value="2"/>
</dbReference>
<dbReference type="SUPFAM" id="SSF109998">
    <property type="entry name" value="Triger factor/SurA peptide-binding domain-like"/>
    <property type="match status" value="1"/>
</dbReference>
<gene>
    <name evidence="7" type="ORF">S01H1_65441</name>
</gene>
<feature type="non-terminal residue" evidence="7">
    <location>
        <position position="251"/>
    </location>
</feature>
<keyword evidence="3" id="KW-0732">Signal</keyword>
<name>X0XP45_9ZZZZ</name>
<comment type="caution">
    <text evidence="7">The sequence shown here is derived from an EMBL/GenBank/DDBJ whole genome shotgun (WGS) entry which is preliminary data.</text>
</comment>
<feature type="non-terminal residue" evidence="7">
    <location>
        <position position="1"/>
    </location>
</feature>
<dbReference type="AlphaFoldDB" id="X0XP45"/>
<organism evidence="7">
    <name type="scientific">marine sediment metagenome</name>
    <dbReference type="NCBI Taxonomy" id="412755"/>
    <lineage>
        <taxon>unclassified sequences</taxon>
        <taxon>metagenomes</taxon>
        <taxon>ecological metagenomes</taxon>
    </lineage>
</organism>
<evidence type="ECO:0000256" key="4">
    <source>
        <dbReference type="ARBA" id="ARBA00023110"/>
    </source>
</evidence>
<evidence type="ECO:0000313" key="7">
    <source>
        <dbReference type="EMBL" id="GAG37097.1"/>
    </source>
</evidence>
<dbReference type="InterPro" id="IPR046357">
    <property type="entry name" value="PPIase_dom_sf"/>
</dbReference>
<accession>X0XP45</accession>
<keyword evidence="4" id="KW-0697">Rotamase</keyword>
<reference evidence="7" key="1">
    <citation type="journal article" date="2014" name="Front. Microbiol.">
        <title>High frequency of phylogenetically diverse reductive dehalogenase-homologous genes in deep subseafloor sedimentary metagenomes.</title>
        <authorList>
            <person name="Kawai M."/>
            <person name="Futagami T."/>
            <person name="Toyoda A."/>
            <person name="Takaki Y."/>
            <person name="Nishi S."/>
            <person name="Hori S."/>
            <person name="Arai W."/>
            <person name="Tsubouchi T."/>
            <person name="Morono Y."/>
            <person name="Uchiyama I."/>
            <person name="Ito T."/>
            <person name="Fujiyama A."/>
            <person name="Inagaki F."/>
            <person name="Takami H."/>
        </authorList>
    </citation>
    <scope>NUCLEOTIDE SEQUENCE</scope>
    <source>
        <strain evidence="7">Expedition CK06-06</strain>
    </source>
</reference>
<dbReference type="GO" id="GO:0003755">
    <property type="term" value="F:peptidyl-prolyl cis-trans isomerase activity"/>
    <property type="evidence" value="ECO:0007669"/>
    <property type="project" value="UniProtKB-KW"/>
</dbReference>
<dbReference type="Pfam" id="PF00639">
    <property type="entry name" value="Rotamase"/>
    <property type="match status" value="1"/>
</dbReference>
<evidence type="ECO:0000259" key="6">
    <source>
        <dbReference type="PROSITE" id="PS50198"/>
    </source>
</evidence>
<keyword evidence="5" id="KW-0413">Isomerase</keyword>
<evidence type="ECO:0000256" key="5">
    <source>
        <dbReference type="ARBA" id="ARBA00023235"/>
    </source>
</evidence>
<sequence length="251" mass="28210">IGFGFFQEWYEEHVQRPRSEALQVGETTIDLDYFARRLKLSLTGVGLQDPNQAQAAILSVIWTLEREELLVQRAPADLGVSVTPEEIELEIGDRLGLTQSAPDAFASALEQELKRSDLSDEEYQRVVEADVLSRKVQEVFSLSVPQTTEQVRMRQILVGTEDEARSLLERLDGGEDFGDLARELSLDSATKEVGGERGWLDSATKEEGGERDWLTRDELDLKYAVEVFDLEVGTLSQPILARGGYFIFEVQ</sequence>
<proteinExistence type="predicted"/>
<dbReference type="InterPro" id="IPR050245">
    <property type="entry name" value="PrsA_foldase"/>
</dbReference>
<dbReference type="EMBL" id="BARS01043201">
    <property type="protein sequence ID" value="GAG37097.1"/>
    <property type="molecule type" value="Genomic_DNA"/>
</dbReference>
<dbReference type="PANTHER" id="PTHR47245">
    <property type="entry name" value="PEPTIDYLPROLYL ISOMERASE"/>
    <property type="match status" value="1"/>
</dbReference>
<evidence type="ECO:0000256" key="1">
    <source>
        <dbReference type="ARBA" id="ARBA00000971"/>
    </source>
</evidence>
<comment type="catalytic activity">
    <reaction evidence="1">
        <text>[protein]-peptidylproline (omega=180) = [protein]-peptidylproline (omega=0)</text>
        <dbReference type="Rhea" id="RHEA:16237"/>
        <dbReference type="Rhea" id="RHEA-COMP:10747"/>
        <dbReference type="Rhea" id="RHEA-COMP:10748"/>
        <dbReference type="ChEBI" id="CHEBI:83833"/>
        <dbReference type="ChEBI" id="CHEBI:83834"/>
        <dbReference type="EC" id="5.2.1.8"/>
    </reaction>
</comment>
<dbReference type="SUPFAM" id="SSF54534">
    <property type="entry name" value="FKBP-like"/>
    <property type="match status" value="1"/>
</dbReference>
<dbReference type="PROSITE" id="PS50198">
    <property type="entry name" value="PPIC_PPIASE_2"/>
    <property type="match status" value="1"/>
</dbReference>
<protein>
    <recommendedName>
        <fullName evidence="2">peptidylprolyl isomerase</fullName>
        <ecNumber evidence="2">5.2.1.8</ecNumber>
    </recommendedName>
</protein>
<dbReference type="PANTHER" id="PTHR47245:SF1">
    <property type="entry name" value="FOLDASE PROTEIN PRSA"/>
    <property type="match status" value="1"/>
</dbReference>
<dbReference type="InterPro" id="IPR000297">
    <property type="entry name" value="PPIase_PpiC"/>
</dbReference>